<dbReference type="PANTHER" id="PTHR30146:SF95">
    <property type="entry name" value="RIBOSE OPERON REPRESSOR"/>
    <property type="match status" value="1"/>
</dbReference>
<evidence type="ECO:0000256" key="3">
    <source>
        <dbReference type="ARBA" id="ARBA00023125"/>
    </source>
</evidence>
<dbReference type="InterPro" id="IPR010982">
    <property type="entry name" value="Lambda_DNA-bd_dom_sf"/>
</dbReference>
<dbReference type="Proteomes" id="UP001195624">
    <property type="component" value="Unassembled WGS sequence"/>
</dbReference>
<protein>
    <submittedName>
        <fullName evidence="6">DNA-binding LacI/PurR family transcriptional regulator</fullName>
    </submittedName>
</protein>
<evidence type="ECO:0000256" key="4">
    <source>
        <dbReference type="ARBA" id="ARBA00023163"/>
    </source>
</evidence>
<dbReference type="Pfam" id="PF00356">
    <property type="entry name" value="LacI"/>
    <property type="match status" value="1"/>
</dbReference>
<feature type="domain" description="HTH lacI-type" evidence="5">
    <location>
        <begin position="13"/>
        <end position="67"/>
    </location>
</feature>
<name>A0ABS4P6K5_9GAMM</name>
<dbReference type="SUPFAM" id="SSF53822">
    <property type="entry name" value="Periplasmic binding protein-like I"/>
    <property type="match status" value="1"/>
</dbReference>
<dbReference type="RefSeq" id="WP_026111699.1">
    <property type="nucleotide sequence ID" value="NZ_JAGGMQ010000001.1"/>
</dbReference>
<dbReference type="EMBL" id="JAGGMQ010000001">
    <property type="protein sequence ID" value="MBP2168225.1"/>
    <property type="molecule type" value="Genomic_DNA"/>
</dbReference>
<dbReference type="Gene3D" id="1.10.260.40">
    <property type="entry name" value="lambda repressor-like DNA-binding domains"/>
    <property type="match status" value="1"/>
</dbReference>
<keyword evidence="1" id="KW-0678">Repressor</keyword>
<dbReference type="PANTHER" id="PTHR30146">
    <property type="entry name" value="LACI-RELATED TRANSCRIPTIONAL REPRESSOR"/>
    <property type="match status" value="1"/>
</dbReference>
<proteinExistence type="predicted"/>
<keyword evidence="4" id="KW-0804">Transcription</keyword>
<dbReference type="Gene3D" id="3.40.50.2300">
    <property type="match status" value="2"/>
</dbReference>
<dbReference type="GO" id="GO:0003677">
    <property type="term" value="F:DNA binding"/>
    <property type="evidence" value="ECO:0007669"/>
    <property type="project" value="UniProtKB-KW"/>
</dbReference>
<dbReference type="InterPro" id="IPR028082">
    <property type="entry name" value="Peripla_BP_I"/>
</dbReference>
<reference evidence="7" key="2">
    <citation type="submission" date="2023-07" db="EMBL/GenBank/DDBJ databases">
        <title>Genome mining of underrepresented organisms for secondary metabolites.</title>
        <authorList>
            <person name="D'Agostino P.M."/>
        </authorList>
    </citation>
    <scope>NUCLEOTIDE SEQUENCE [LARGE SCALE GENOMIC DNA]</scope>
    <source>
        <strain evidence="7">WS4403</strain>
    </source>
</reference>
<evidence type="ECO:0000259" key="5">
    <source>
        <dbReference type="PROSITE" id="PS50932"/>
    </source>
</evidence>
<dbReference type="InterPro" id="IPR001761">
    <property type="entry name" value="Peripla_BP/Lac1_sug-bd_dom"/>
</dbReference>
<keyword evidence="2" id="KW-0805">Transcription regulation</keyword>
<reference evidence="6 7" key="1">
    <citation type="submission" date="2021-03" db="EMBL/GenBank/DDBJ databases">
        <authorList>
            <person name="D'Agostino P."/>
            <person name="Huntemann M."/>
            <person name="Clum A."/>
            <person name="Spunde A."/>
            <person name="Palaniappan K."/>
            <person name="Ritter S."/>
            <person name="Mikhailova N."/>
            <person name="Chen I.-M."/>
            <person name="Stamatis D."/>
            <person name="Reddy T."/>
            <person name="O'Malley R."/>
            <person name="Daum C."/>
            <person name="Shapiro N."/>
            <person name="Ivanova N."/>
            <person name="Kyrpides N."/>
            <person name="Woyke T."/>
        </authorList>
    </citation>
    <scope>NUCLEOTIDE SEQUENCE [LARGE SCALE GENOMIC DNA]</scope>
    <source>
        <strain evidence="6 7">WS4403</strain>
    </source>
</reference>
<evidence type="ECO:0000313" key="7">
    <source>
        <dbReference type="Proteomes" id="UP001195624"/>
    </source>
</evidence>
<dbReference type="PROSITE" id="PS50932">
    <property type="entry name" value="HTH_LACI_2"/>
    <property type="match status" value="1"/>
</dbReference>
<dbReference type="Pfam" id="PF00532">
    <property type="entry name" value="Peripla_BP_1"/>
    <property type="match status" value="1"/>
</dbReference>
<evidence type="ECO:0000256" key="1">
    <source>
        <dbReference type="ARBA" id="ARBA00022491"/>
    </source>
</evidence>
<evidence type="ECO:0000313" key="6">
    <source>
        <dbReference type="EMBL" id="MBP2168225.1"/>
    </source>
</evidence>
<dbReference type="SUPFAM" id="SSF47413">
    <property type="entry name" value="lambda repressor-like DNA-binding domains"/>
    <property type="match status" value="1"/>
</dbReference>
<evidence type="ECO:0000256" key="2">
    <source>
        <dbReference type="ARBA" id="ARBA00023015"/>
    </source>
</evidence>
<keyword evidence="7" id="KW-1185">Reference proteome</keyword>
<comment type="caution">
    <text evidence="6">The sequence shown here is derived from an EMBL/GenBank/DDBJ whole genome shotgun (WGS) entry which is preliminary data.</text>
</comment>
<dbReference type="SMART" id="SM00354">
    <property type="entry name" value="HTH_LACI"/>
    <property type="match status" value="1"/>
</dbReference>
<organism evidence="6 7">
    <name type="scientific">Winslowiella toletana</name>
    <dbReference type="NCBI Taxonomy" id="92490"/>
    <lineage>
        <taxon>Bacteria</taxon>
        <taxon>Pseudomonadati</taxon>
        <taxon>Pseudomonadota</taxon>
        <taxon>Gammaproteobacteria</taxon>
        <taxon>Enterobacterales</taxon>
        <taxon>Erwiniaceae</taxon>
        <taxon>Winslowiella</taxon>
    </lineage>
</organism>
<gene>
    <name evidence="6" type="ORF">J2125_001417</name>
</gene>
<accession>A0ABS4P6K5</accession>
<dbReference type="InterPro" id="IPR000843">
    <property type="entry name" value="HTH_LacI"/>
</dbReference>
<dbReference type="CDD" id="cd01392">
    <property type="entry name" value="HTH_LacI"/>
    <property type="match status" value="1"/>
</dbReference>
<keyword evidence="3 6" id="KW-0238">DNA-binding</keyword>
<sequence>MTKKSAAVPHKKATATDVAQLAGVSKWTVSRAFTAGASISDNARVQVLAAAKRLGYRPNLLARSLSQKRTHIVGVAIDQLQNPHAMLLLDEVSKQLQLRGYMALLMNITEGKHYQSIMAMADQLQVDGILFLGTILTDELITIAHDMHHIPLVQVGRNTDGQDLDMVNVDGYQAGQQIARLLLDQGYQSFGYMKGPDTPSSHLLRMDGYRDALQAAGRQLNTELIAGHYDRQRAYQTMADYLRITPVAERVDAMFCENDILALGAMGALRTAGQQSTMGIVGFDDIDEASAPDWQLTSYSQGTGRLIHEALNRLIDGEASEEGEWRKGELRVRRSHLKT</sequence>